<feature type="non-terminal residue" evidence="1">
    <location>
        <position position="1"/>
    </location>
</feature>
<protein>
    <submittedName>
        <fullName evidence="1">Uncharacterized protein</fullName>
    </submittedName>
</protein>
<comment type="caution">
    <text evidence="1">The sequence shown here is derived from an EMBL/GenBank/DDBJ whole genome shotgun (WGS) entry which is preliminary data.</text>
</comment>
<dbReference type="PANTHER" id="PTHR11933:SF5">
    <property type="entry name" value="MITOCHONDRIAL TRNA-SPECIFIC 2-THIOURIDYLASE 1"/>
    <property type="match status" value="1"/>
</dbReference>
<accession>X1E4Z0</accession>
<sequence>AKKVAHKLGIPHYVMNFRDIFAQRVIADFCQEYSLGRTPNPCIRCNQYANAYGDGCFMNMVRQELTLNRAQQFAVVYLVEPGPLQAAGQDHGGGYHRAGQRTPPGFINASNKSVALFCQLLFFS</sequence>
<dbReference type="SUPFAM" id="SSF52402">
    <property type="entry name" value="Adenine nucleotide alpha hydrolases-like"/>
    <property type="match status" value="1"/>
</dbReference>
<organism evidence="1">
    <name type="scientific">marine sediment metagenome</name>
    <dbReference type="NCBI Taxonomy" id="412755"/>
    <lineage>
        <taxon>unclassified sequences</taxon>
        <taxon>metagenomes</taxon>
        <taxon>ecological metagenomes</taxon>
    </lineage>
</organism>
<evidence type="ECO:0000313" key="1">
    <source>
        <dbReference type="EMBL" id="GAH28326.1"/>
    </source>
</evidence>
<gene>
    <name evidence="1" type="ORF">S03H2_10095</name>
</gene>
<dbReference type="Pfam" id="PF03054">
    <property type="entry name" value="tRNA_Me_trans"/>
    <property type="match status" value="1"/>
</dbReference>
<dbReference type="Gene3D" id="3.40.50.620">
    <property type="entry name" value="HUPs"/>
    <property type="match status" value="1"/>
</dbReference>
<dbReference type="AlphaFoldDB" id="X1E4Z0"/>
<dbReference type="EMBL" id="BARU01005213">
    <property type="protein sequence ID" value="GAH28326.1"/>
    <property type="molecule type" value="Genomic_DNA"/>
</dbReference>
<dbReference type="InterPro" id="IPR014729">
    <property type="entry name" value="Rossmann-like_a/b/a_fold"/>
</dbReference>
<dbReference type="PANTHER" id="PTHR11933">
    <property type="entry name" value="TRNA 5-METHYLAMINOMETHYL-2-THIOURIDYLATE -METHYLTRANSFERASE"/>
    <property type="match status" value="1"/>
</dbReference>
<reference evidence="1" key="1">
    <citation type="journal article" date="2014" name="Front. Microbiol.">
        <title>High frequency of phylogenetically diverse reductive dehalogenase-homologous genes in deep subseafloor sedimentary metagenomes.</title>
        <authorList>
            <person name="Kawai M."/>
            <person name="Futagami T."/>
            <person name="Toyoda A."/>
            <person name="Takaki Y."/>
            <person name="Nishi S."/>
            <person name="Hori S."/>
            <person name="Arai W."/>
            <person name="Tsubouchi T."/>
            <person name="Morono Y."/>
            <person name="Uchiyama I."/>
            <person name="Ito T."/>
            <person name="Fujiyama A."/>
            <person name="Inagaki F."/>
            <person name="Takami H."/>
        </authorList>
    </citation>
    <scope>NUCLEOTIDE SEQUENCE</scope>
    <source>
        <strain evidence="1">Expedition CK06-06</strain>
    </source>
</reference>
<dbReference type="GO" id="GO:0002143">
    <property type="term" value="P:tRNA wobble position uridine thiolation"/>
    <property type="evidence" value="ECO:0007669"/>
    <property type="project" value="TreeGrafter"/>
</dbReference>
<name>X1E4Z0_9ZZZZ</name>
<proteinExistence type="predicted"/>